<comment type="caution">
    <text evidence="12">The sequence shown here is derived from an EMBL/GenBank/DDBJ whole genome shotgun (WGS) entry which is preliminary data.</text>
</comment>
<evidence type="ECO:0000256" key="5">
    <source>
        <dbReference type="ARBA" id="ARBA00022801"/>
    </source>
</evidence>
<keyword evidence="4" id="KW-0964">Secreted</keyword>
<evidence type="ECO:0000256" key="9">
    <source>
        <dbReference type="RuleBase" id="RU361169"/>
    </source>
</evidence>
<evidence type="ECO:0000256" key="6">
    <source>
        <dbReference type="ARBA" id="ARBA00023295"/>
    </source>
</evidence>
<keyword evidence="10" id="KW-0472">Membrane</keyword>
<protein>
    <recommendedName>
        <fullName evidence="14">Polygalacturonase</fullName>
    </recommendedName>
</protein>
<proteinExistence type="inferred from homology"/>
<dbReference type="InterPro" id="IPR011050">
    <property type="entry name" value="Pectin_lyase_fold/virulence"/>
</dbReference>
<keyword evidence="7" id="KW-0961">Cell wall biogenesis/degradation</keyword>
<comment type="similarity">
    <text evidence="2 9">Belongs to the glycosyl hydrolase 28 family.</text>
</comment>
<keyword evidence="10" id="KW-1133">Transmembrane helix</keyword>
<dbReference type="GO" id="GO:0004650">
    <property type="term" value="F:polygalacturonase activity"/>
    <property type="evidence" value="ECO:0007669"/>
    <property type="project" value="InterPro"/>
</dbReference>
<dbReference type="EMBL" id="JARBHA010000020">
    <property type="protein sequence ID" value="KAJ9669876.1"/>
    <property type="molecule type" value="Genomic_DNA"/>
</dbReference>
<feature type="transmembrane region" description="Helical" evidence="10">
    <location>
        <begin position="51"/>
        <end position="70"/>
    </location>
</feature>
<dbReference type="InterPro" id="IPR006626">
    <property type="entry name" value="PbH1"/>
</dbReference>
<evidence type="ECO:0000256" key="1">
    <source>
        <dbReference type="ARBA" id="ARBA00004191"/>
    </source>
</evidence>
<dbReference type="PANTHER" id="PTHR31375">
    <property type="match status" value="1"/>
</dbReference>
<evidence type="ECO:0000256" key="2">
    <source>
        <dbReference type="ARBA" id="ARBA00008834"/>
    </source>
</evidence>
<feature type="chain" id="PRO_5041201705" description="Polygalacturonase" evidence="11">
    <location>
        <begin position="28"/>
        <end position="401"/>
    </location>
</feature>
<accession>A0AA38YG90</accession>
<sequence>MGKPLHISFFLSFFFTFVFFILRPSSATNVYNVISFGAKGDGLTDSTKAFTDAWAAACACIASTTSIIFVPRGRYLLRPAVFSGQCTRTSIIILIKGTLVAPSDYRILGKADNWFSFEGVSGVSILGGALDARGHALWACKAAGNQQHCPSGATTLSFTNSNNIMIKGVLSVNSQMFHIVINGCNNVHLQGISIKAPGSSPNTDGIHVQLSANIAIVRSIIRTGDDCISIGPGTRNLWIERVKCGPGHGISIGSLAKDMEEEGVENVTVRTAVFTGTQNGLRIKSWPRPSKGFVNGVHFRGAVMDNVQYPIVIDQNYCPGDEDCPSQESGVKVSNVSYKDIEGTSATEVAIKFHCSATDPCTFLRLEDVKLSYVNDERVARSFCRYANGKAYGLVQPDSCF</sequence>
<evidence type="ECO:0000313" key="13">
    <source>
        <dbReference type="Proteomes" id="UP001168098"/>
    </source>
</evidence>
<organism evidence="12 13">
    <name type="scientific">Vitis rotundifolia</name>
    <name type="common">Muscadine grape</name>
    <dbReference type="NCBI Taxonomy" id="103349"/>
    <lineage>
        <taxon>Eukaryota</taxon>
        <taxon>Viridiplantae</taxon>
        <taxon>Streptophyta</taxon>
        <taxon>Embryophyta</taxon>
        <taxon>Tracheophyta</taxon>
        <taxon>Spermatophyta</taxon>
        <taxon>Magnoliopsida</taxon>
        <taxon>eudicotyledons</taxon>
        <taxon>Gunneridae</taxon>
        <taxon>Pentapetalae</taxon>
        <taxon>rosids</taxon>
        <taxon>Vitales</taxon>
        <taxon>Vitaceae</taxon>
        <taxon>Viteae</taxon>
        <taxon>Vitis</taxon>
    </lineage>
</organism>
<keyword evidence="10" id="KW-0812">Transmembrane</keyword>
<dbReference type="InterPro" id="IPR012334">
    <property type="entry name" value="Pectin_lyas_fold"/>
</dbReference>
<keyword evidence="5 9" id="KW-0378">Hydrolase</keyword>
<gene>
    <name evidence="12" type="ORF">PVL29_026444</name>
</gene>
<keyword evidence="11" id="KW-0732">Signal</keyword>
<reference evidence="12 13" key="1">
    <citation type="journal article" date="2023" name="BMC Biotechnol.">
        <title>Vitis rotundifolia cv Carlos genome sequencing.</title>
        <authorList>
            <person name="Huff M."/>
            <person name="Hulse-Kemp A."/>
            <person name="Scheffler B."/>
            <person name="Youngblood R."/>
            <person name="Simpson S."/>
            <person name="Babiker E."/>
            <person name="Staton M."/>
        </authorList>
    </citation>
    <scope>NUCLEOTIDE SEQUENCE [LARGE SCALE GENOMIC DNA]</scope>
    <source>
        <tissue evidence="12">Leaf</tissue>
    </source>
</reference>
<name>A0AA38YG90_VITRO</name>
<dbReference type="Gene3D" id="2.160.20.10">
    <property type="entry name" value="Single-stranded right-handed beta-helix, Pectin lyase-like"/>
    <property type="match status" value="1"/>
</dbReference>
<dbReference type="GO" id="GO:0005975">
    <property type="term" value="P:carbohydrate metabolic process"/>
    <property type="evidence" value="ECO:0007669"/>
    <property type="project" value="InterPro"/>
</dbReference>
<evidence type="ECO:0000256" key="7">
    <source>
        <dbReference type="ARBA" id="ARBA00023316"/>
    </source>
</evidence>
<keyword evidence="3" id="KW-0134">Cell wall</keyword>
<comment type="subcellular location">
    <subcellularLocation>
        <location evidence="1">Secreted</location>
        <location evidence="1">Cell wall</location>
    </subcellularLocation>
</comment>
<evidence type="ECO:0008006" key="14">
    <source>
        <dbReference type="Google" id="ProtNLM"/>
    </source>
</evidence>
<evidence type="ECO:0000256" key="4">
    <source>
        <dbReference type="ARBA" id="ARBA00022525"/>
    </source>
</evidence>
<dbReference type="Proteomes" id="UP001168098">
    <property type="component" value="Unassembled WGS sequence"/>
</dbReference>
<dbReference type="Pfam" id="PF00295">
    <property type="entry name" value="Glyco_hydro_28"/>
    <property type="match status" value="1"/>
</dbReference>
<dbReference type="InterPro" id="IPR000743">
    <property type="entry name" value="Glyco_hydro_28"/>
</dbReference>
<dbReference type="AlphaFoldDB" id="A0AA38YG90"/>
<feature type="active site" evidence="8">
    <location>
        <position position="248"/>
    </location>
</feature>
<dbReference type="GO" id="GO:0071555">
    <property type="term" value="P:cell wall organization"/>
    <property type="evidence" value="ECO:0007669"/>
    <property type="project" value="UniProtKB-KW"/>
</dbReference>
<dbReference type="FunFam" id="2.160.20.10:FF:000016">
    <property type="entry name" value="Polygalacturonase 7"/>
    <property type="match status" value="1"/>
</dbReference>
<evidence type="ECO:0000256" key="10">
    <source>
        <dbReference type="SAM" id="Phobius"/>
    </source>
</evidence>
<keyword evidence="6 9" id="KW-0326">Glycosidase</keyword>
<evidence type="ECO:0000256" key="11">
    <source>
        <dbReference type="SAM" id="SignalP"/>
    </source>
</evidence>
<dbReference type="PROSITE" id="PS00502">
    <property type="entry name" value="POLYGALACTURONASE"/>
    <property type="match status" value="1"/>
</dbReference>
<evidence type="ECO:0000256" key="3">
    <source>
        <dbReference type="ARBA" id="ARBA00022512"/>
    </source>
</evidence>
<feature type="signal peptide" evidence="11">
    <location>
        <begin position="1"/>
        <end position="27"/>
    </location>
</feature>
<evidence type="ECO:0000313" key="12">
    <source>
        <dbReference type="EMBL" id="KAJ9669876.1"/>
    </source>
</evidence>
<keyword evidence="13" id="KW-1185">Reference proteome</keyword>
<evidence type="ECO:0000256" key="8">
    <source>
        <dbReference type="PROSITE-ProRule" id="PRU10052"/>
    </source>
</evidence>
<dbReference type="SMART" id="SM00710">
    <property type="entry name" value="PbH1"/>
    <property type="match status" value="5"/>
</dbReference>
<dbReference type="SUPFAM" id="SSF51126">
    <property type="entry name" value="Pectin lyase-like"/>
    <property type="match status" value="1"/>
</dbReference>